<evidence type="ECO:0000313" key="1">
    <source>
        <dbReference type="EMBL" id="MFD2611081.1"/>
    </source>
</evidence>
<accession>A0ABW5P707</accession>
<dbReference type="Proteomes" id="UP001597541">
    <property type="component" value="Unassembled WGS sequence"/>
</dbReference>
<dbReference type="RefSeq" id="WP_377599382.1">
    <property type="nucleotide sequence ID" value="NZ_JBHUME010000002.1"/>
</dbReference>
<organism evidence="1 2">
    <name type="scientific">Paenibacillus gansuensis</name>
    <dbReference type="NCBI Taxonomy" id="306542"/>
    <lineage>
        <taxon>Bacteria</taxon>
        <taxon>Bacillati</taxon>
        <taxon>Bacillota</taxon>
        <taxon>Bacilli</taxon>
        <taxon>Bacillales</taxon>
        <taxon>Paenibacillaceae</taxon>
        <taxon>Paenibacillus</taxon>
    </lineage>
</organism>
<proteinExistence type="predicted"/>
<reference evidence="2" key="1">
    <citation type="journal article" date="2019" name="Int. J. Syst. Evol. Microbiol.">
        <title>The Global Catalogue of Microorganisms (GCM) 10K type strain sequencing project: providing services to taxonomists for standard genome sequencing and annotation.</title>
        <authorList>
            <consortium name="The Broad Institute Genomics Platform"/>
            <consortium name="The Broad Institute Genome Sequencing Center for Infectious Disease"/>
            <person name="Wu L."/>
            <person name="Ma J."/>
        </authorList>
    </citation>
    <scope>NUCLEOTIDE SEQUENCE [LARGE SCALE GENOMIC DNA]</scope>
    <source>
        <strain evidence="2">KCTC 3950</strain>
    </source>
</reference>
<name>A0ABW5P707_9BACL</name>
<gene>
    <name evidence="1" type="ORF">ACFSUF_01430</name>
</gene>
<evidence type="ECO:0000313" key="2">
    <source>
        <dbReference type="Proteomes" id="UP001597541"/>
    </source>
</evidence>
<dbReference type="EMBL" id="JBHUME010000002">
    <property type="protein sequence ID" value="MFD2611081.1"/>
    <property type="molecule type" value="Genomic_DNA"/>
</dbReference>
<protein>
    <submittedName>
        <fullName evidence="1">Uncharacterized protein</fullName>
    </submittedName>
</protein>
<comment type="caution">
    <text evidence="1">The sequence shown here is derived from an EMBL/GenBank/DDBJ whole genome shotgun (WGS) entry which is preliminary data.</text>
</comment>
<keyword evidence="2" id="KW-1185">Reference proteome</keyword>
<sequence length="162" mass="18908">MASSDTIDLTYLEWDESRRESSSVWLQTGVAQGELFLAKLVNATLFRNRLGEHVSNETDQYGHAAVYIKPWMDSCLPEYGAAVREALFDYCDVSEQMEMEYWRFEEGRFTKWIKEPLSSALAAASILLDHYRTIHYTDYEVLYAVHDLDRKKVVMFLKQTDE</sequence>